<evidence type="ECO:0000313" key="3">
    <source>
        <dbReference type="Proteomes" id="UP001519287"/>
    </source>
</evidence>
<gene>
    <name evidence="2" type="ORF">J2Z66_004624</name>
</gene>
<protein>
    <submittedName>
        <fullName evidence="2">Uncharacterized protein</fullName>
    </submittedName>
</protein>
<organism evidence="2 3">
    <name type="scientific">Paenibacillus eucommiae</name>
    <dbReference type="NCBI Taxonomy" id="1355755"/>
    <lineage>
        <taxon>Bacteria</taxon>
        <taxon>Bacillati</taxon>
        <taxon>Bacillota</taxon>
        <taxon>Bacilli</taxon>
        <taxon>Bacillales</taxon>
        <taxon>Paenibacillaceae</taxon>
        <taxon>Paenibacillus</taxon>
    </lineage>
</organism>
<keyword evidence="1" id="KW-0472">Membrane</keyword>
<comment type="caution">
    <text evidence="2">The sequence shown here is derived from an EMBL/GenBank/DDBJ whole genome shotgun (WGS) entry which is preliminary data.</text>
</comment>
<accession>A0ABS4IZI3</accession>
<dbReference type="Proteomes" id="UP001519287">
    <property type="component" value="Unassembled WGS sequence"/>
</dbReference>
<proteinExistence type="predicted"/>
<reference evidence="2 3" key="1">
    <citation type="submission" date="2021-03" db="EMBL/GenBank/DDBJ databases">
        <title>Genomic Encyclopedia of Type Strains, Phase IV (KMG-IV): sequencing the most valuable type-strain genomes for metagenomic binning, comparative biology and taxonomic classification.</title>
        <authorList>
            <person name="Goeker M."/>
        </authorList>
    </citation>
    <scope>NUCLEOTIDE SEQUENCE [LARGE SCALE GENOMIC DNA]</scope>
    <source>
        <strain evidence="2 3">DSM 26048</strain>
    </source>
</reference>
<feature type="transmembrane region" description="Helical" evidence="1">
    <location>
        <begin position="6"/>
        <end position="27"/>
    </location>
</feature>
<keyword evidence="3" id="KW-1185">Reference proteome</keyword>
<evidence type="ECO:0000313" key="2">
    <source>
        <dbReference type="EMBL" id="MBP1993007.1"/>
    </source>
</evidence>
<dbReference type="EMBL" id="JAGGLB010000016">
    <property type="protein sequence ID" value="MBP1993007.1"/>
    <property type="molecule type" value="Genomic_DNA"/>
</dbReference>
<evidence type="ECO:0000256" key="1">
    <source>
        <dbReference type="SAM" id="Phobius"/>
    </source>
</evidence>
<name>A0ABS4IZI3_9BACL</name>
<sequence length="49" mass="5362">MNGLFIELEGYLCGGVALSGFSFLMFVQNHGVSGQLKKIKVVHSPFITF</sequence>
<keyword evidence="1" id="KW-1133">Transmembrane helix</keyword>
<keyword evidence="1" id="KW-0812">Transmembrane</keyword>